<organism evidence="3 4">
    <name type="scientific">Brachionus calyciflorus</name>
    <dbReference type="NCBI Taxonomy" id="104777"/>
    <lineage>
        <taxon>Eukaryota</taxon>
        <taxon>Metazoa</taxon>
        <taxon>Spiralia</taxon>
        <taxon>Gnathifera</taxon>
        <taxon>Rotifera</taxon>
        <taxon>Eurotatoria</taxon>
        <taxon>Monogononta</taxon>
        <taxon>Pseudotrocha</taxon>
        <taxon>Ploima</taxon>
        <taxon>Brachionidae</taxon>
        <taxon>Brachionus</taxon>
    </lineage>
</organism>
<dbReference type="Proteomes" id="UP000663879">
    <property type="component" value="Unassembled WGS sequence"/>
</dbReference>
<dbReference type="Gene3D" id="3.40.50.300">
    <property type="entry name" value="P-loop containing nucleotide triphosphate hydrolases"/>
    <property type="match status" value="1"/>
</dbReference>
<dbReference type="InterPro" id="IPR029058">
    <property type="entry name" value="AB_hydrolase_fold"/>
</dbReference>
<gene>
    <name evidence="3" type="ORF">OXX778_LOCUS17259</name>
</gene>
<dbReference type="EMBL" id="CAJNOC010004356">
    <property type="protein sequence ID" value="CAF1018571.1"/>
    <property type="molecule type" value="Genomic_DNA"/>
</dbReference>
<dbReference type="Pfam" id="PF01926">
    <property type="entry name" value="MMR_HSR1"/>
    <property type="match status" value="1"/>
</dbReference>
<feature type="domain" description="Fungal lipase-type" evidence="1">
    <location>
        <begin position="89"/>
        <end position="214"/>
    </location>
</feature>
<proteinExistence type="predicted"/>
<dbReference type="PANTHER" id="PTHR45856">
    <property type="entry name" value="ALPHA/BETA-HYDROLASES SUPERFAMILY PROTEIN"/>
    <property type="match status" value="1"/>
</dbReference>
<keyword evidence="4" id="KW-1185">Reference proteome</keyword>
<dbReference type="OrthoDB" id="5866690at2759"/>
<protein>
    <recommendedName>
        <fullName evidence="5">Fungal lipase-like domain-containing protein</fullName>
    </recommendedName>
</protein>
<evidence type="ECO:0000259" key="1">
    <source>
        <dbReference type="Pfam" id="PF01764"/>
    </source>
</evidence>
<evidence type="ECO:0008006" key="5">
    <source>
        <dbReference type="Google" id="ProtNLM"/>
    </source>
</evidence>
<name>A0A814I5I1_9BILA</name>
<accession>A0A814I5I1</accession>
<evidence type="ECO:0000259" key="2">
    <source>
        <dbReference type="Pfam" id="PF01926"/>
    </source>
</evidence>
<evidence type="ECO:0000313" key="4">
    <source>
        <dbReference type="Proteomes" id="UP000663879"/>
    </source>
</evidence>
<dbReference type="InterPro" id="IPR002921">
    <property type="entry name" value="Fungal_lipase-type"/>
</dbReference>
<dbReference type="PANTHER" id="PTHR45856:SF21">
    <property type="entry name" value="FUNGAL LIPASE-LIKE DOMAIN-CONTAINING PROTEIN"/>
    <property type="match status" value="1"/>
</dbReference>
<evidence type="ECO:0000313" key="3">
    <source>
        <dbReference type="EMBL" id="CAF1018571.1"/>
    </source>
</evidence>
<dbReference type="SUPFAM" id="SSF53474">
    <property type="entry name" value="alpha/beta-Hydrolases"/>
    <property type="match status" value="1"/>
</dbReference>
<dbReference type="GO" id="GO:0006629">
    <property type="term" value="P:lipid metabolic process"/>
    <property type="evidence" value="ECO:0007669"/>
    <property type="project" value="InterPro"/>
</dbReference>
<dbReference type="Pfam" id="PF01764">
    <property type="entry name" value="Lipase_3"/>
    <property type="match status" value="1"/>
</dbReference>
<sequence length="1023" mass="119782">MGNFEISLNDKIKSIDKHNYNEILYLCSLGSYAIYQDHPLEELNNGKFSASRHSIDKMCVTQAIQSDINGLNELKYMIYSSSKLKNTLFISIRGTKNMQDFLTDINCISQEDDLNPGKFHSGIYNRSNLVDISYFINKLKEGYRLYFTGHSLGAAVASMLAIKIISRIDEKYRSKVFSIGFGSPLFADQNFAKKFKYSNNFHFIENQNDIVVSLLKDLSDFFHNQDNEKNTNMLDSFSKLLNVLSEFVLNDKAEASLLSSVMAKFFKSNDSTKGFSTLVEHIVNNLSPVIKVVGYFIPQYCSFGNTHQFFENKLETKPIENEKIFKTLMDGSFINNVSNHRMVEYWKIIENILSNEENERPRKIQRITDLDLSVDKLEKEVKIFEKERVHELFLYINGKNKEQLLFVKIENERGLDLPFISESNDISKGKEGKFEDRLIYKFNILDCFYRNYFKNSKIKEKKIKCTLIGHFNTIEFDLLITDKNLRNSFTDKEIAIQEMPMDSLYLTAAFYIQIIGKLDFSNTNHKLIENKNELLIIFEKIDRDWNEILRSSWEKFPLDNDKKKQLKGALFSSLNLKDINTFESIINEEINFNQNLSSLKEAVTREPNALKVIQKLYPTLYELKKQYCLQVIKQNWHKNILRFNLVFIDFKNIKDILSYYFFSKQIDDDYRTFLFHIIKSQNLDFDSNEQPYLGTIEKFISDRMKDRITELDAAFLKLIDVIIQNRRIRDILCENYFVGVIGTKKCGKSTFTNLITGMDSNASMTITTESAKPFNLYNKDNLFLIDYPHFDSSDISYQLEFFFSRAFLNRIFVVFEAKSKGETEGNKKIMKIIREYYNNKYTVLFNFSDMLINDDTIDIAKFKEEICKNLGINDNQEKENVILACLDPNLDSLKADRIKLTKVIKNRQEIEKLFYDLVMTKDNEIIVDKTLNEKFASIQIGHDFKKIEIHDKEGSRKVYTLKQNKSNTEMDNECINSFEKLITKIRKNFDIDNPKIVSQADQSIKIEKFEDFFNSELTVFMLE</sequence>
<dbReference type="Gene3D" id="3.40.50.1820">
    <property type="entry name" value="alpha/beta hydrolase"/>
    <property type="match status" value="1"/>
</dbReference>
<dbReference type="InterPro" id="IPR006073">
    <property type="entry name" value="GTP-bd"/>
</dbReference>
<dbReference type="InterPro" id="IPR051218">
    <property type="entry name" value="Sec_MonoDiacylglyc_Lipase"/>
</dbReference>
<dbReference type="GO" id="GO:0005525">
    <property type="term" value="F:GTP binding"/>
    <property type="evidence" value="ECO:0007669"/>
    <property type="project" value="InterPro"/>
</dbReference>
<feature type="domain" description="G" evidence="2">
    <location>
        <begin position="738"/>
        <end position="846"/>
    </location>
</feature>
<comment type="caution">
    <text evidence="3">The sequence shown here is derived from an EMBL/GenBank/DDBJ whole genome shotgun (WGS) entry which is preliminary data.</text>
</comment>
<reference evidence="3" key="1">
    <citation type="submission" date="2021-02" db="EMBL/GenBank/DDBJ databases">
        <authorList>
            <person name="Nowell W R."/>
        </authorList>
    </citation>
    <scope>NUCLEOTIDE SEQUENCE</scope>
    <source>
        <strain evidence="3">Ploen Becks lab</strain>
    </source>
</reference>
<dbReference type="CDD" id="cd00519">
    <property type="entry name" value="Lipase_3"/>
    <property type="match status" value="1"/>
</dbReference>
<dbReference type="AlphaFoldDB" id="A0A814I5I1"/>
<dbReference type="CDD" id="cd00882">
    <property type="entry name" value="Ras_like_GTPase"/>
    <property type="match status" value="1"/>
</dbReference>
<dbReference type="InterPro" id="IPR027417">
    <property type="entry name" value="P-loop_NTPase"/>
</dbReference>
<dbReference type="SUPFAM" id="SSF52540">
    <property type="entry name" value="P-loop containing nucleoside triphosphate hydrolases"/>
    <property type="match status" value="1"/>
</dbReference>